<protein>
    <submittedName>
        <fullName evidence="2">Uncharacterized protein</fullName>
    </submittedName>
</protein>
<evidence type="ECO:0000313" key="3">
    <source>
        <dbReference type="Proteomes" id="UP000260351"/>
    </source>
</evidence>
<feature type="transmembrane region" description="Helical" evidence="1">
    <location>
        <begin position="64"/>
        <end position="89"/>
    </location>
</feature>
<evidence type="ECO:0000256" key="1">
    <source>
        <dbReference type="SAM" id="Phobius"/>
    </source>
</evidence>
<dbReference type="AlphaFoldDB" id="A0A3E1K9X4"/>
<sequence length="181" mass="20224">MILAFLVSSNAREAIVPFLVVWSACAVGLVAQLRVIAAIPRLNLGSSTTVDVHRKLVDFYERHALMATLVQSMTGPLLFVTGTMLFFLWKYAGFPQFDHQDFMVFGSGTLLSFALSFFPLRGISQRQRRYITANLSELEGEELDADRISAHRSGSNRLFLMLLILVLSGLAVLFYFIIGRS</sequence>
<dbReference type="EMBL" id="QUZK01000024">
    <property type="protein sequence ID" value="RFF31043.1"/>
    <property type="molecule type" value="Genomic_DNA"/>
</dbReference>
<dbReference type="Proteomes" id="UP000260351">
    <property type="component" value="Unassembled WGS sequence"/>
</dbReference>
<name>A0A3E1K9X4_9GAMM</name>
<feature type="transmembrane region" description="Helical" evidence="1">
    <location>
        <begin position="158"/>
        <end position="178"/>
    </location>
</feature>
<gene>
    <name evidence="2" type="ORF">DZC52_05860</name>
</gene>
<evidence type="ECO:0000313" key="2">
    <source>
        <dbReference type="EMBL" id="RFF31043.1"/>
    </source>
</evidence>
<comment type="caution">
    <text evidence="2">The sequence shown here is derived from an EMBL/GenBank/DDBJ whole genome shotgun (WGS) entry which is preliminary data.</text>
</comment>
<reference evidence="2 3" key="1">
    <citation type="submission" date="2018-08" db="EMBL/GenBank/DDBJ databases">
        <title>Wenzhouxiangella salilacus sp. nov., a novel bacterium isolated from a saline lake in Xinjiang Province, China.</title>
        <authorList>
            <person name="Han S."/>
        </authorList>
    </citation>
    <scope>NUCLEOTIDE SEQUENCE [LARGE SCALE GENOMIC DNA]</scope>
    <source>
        <strain evidence="2 3">XDB06</strain>
    </source>
</reference>
<feature type="transmembrane region" description="Helical" evidence="1">
    <location>
        <begin position="15"/>
        <end position="37"/>
    </location>
</feature>
<keyword evidence="1" id="KW-0472">Membrane</keyword>
<proteinExistence type="predicted"/>
<accession>A0A3E1K9X4</accession>
<keyword evidence="3" id="KW-1185">Reference proteome</keyword>
<organism evidence="2 3">
    <name type="scientific">Wenzhouxiangella sediminis</name>
    <dbReference type="NCBI Taxonomy" id="1792836"/>
    <lineage>
        <taxon>Bacteria</taxon>
        <taxon>Pseudomonadati</taxon>
        <taxon>Pseudomonadota</taxon>
        <taxon>Gammaproteobacteria</taxon>
        <taxon>Chromatiales</taxon>
        <taxon>Wenzhouxiangellaceae</taxon>
        <taxon>Wenzhouxiangella</taxon>
    </lineage>
</organism>
<feature type="transmembrane region" description="Helical" evidence="1">
    <location>
        <begin position="101"/>
        <end position="120"/>
    </location>
</feature>
<keyword evidence="1" id="KW-0812">Transmembrane</keyword>
<keyword evidence="1" id="KW-1133">Transmembrane helix</keyword>